<organism evidence="1 2">
    <name type="scientific">Candidatus Iainarchaeum sp</name>
    <dbReference type="NCBI Taxonomy" id="3101447"/>
    <lineage>
        <taxon>Archaea</taxon>
        <taxon>Candidatus Iainarchaeota</taxon>
        <taxon>Candidatus Iainarchaeia</taxon>
        <taxon>Candidatus Iainarchaeales</taxon>
        <taxon>Candidatus Iainarchaeaceae</taxon>
        <taxon>Candidatus Iainarchaeum</taxon>
    </lineage>
</organism>
<comment type="caution">
    <text evidence="1">The sequence shown here is derived from an EMBL/GenBank/DDBJ whole genome shotgun (WGS) entry which is preliminary data.</text>
</comment>
<dbReference type="EMBL" id="JAAZKV010000013">
    <property type="protein sequence ID" value="NMA44531.1"/>
    <property type="molecule type" value="Genomic_DNA"/>
</dbReference>
<name>A0A7K4BZG2_9ARCH</name>
<gene>
    <name evidence="1" type="ORF">GX950_01820</name>
</gene>
<proteinExistence type="predicted"/>
<dbReference type="Proteomes" id="UP000526302">
    <property type="component" value="Unassembled WGS sequence"/>
</dbReference>
<evidence type="ECO:0000313" key="2">
    <source>
        <dbReference type="Proteomes" id="UP000526302"/>
    </source>
</evidence>
<evidence type="ECO:0008006" key="3">
    <source>
        <dbReference type="Google" id="ProtNLM"/>
    </source>
</evidence>
<evidence type="ECO:0000313" key="1">
    <source>
        <dbReference type="EMBL" id="NMA44531.1"/>
    </source>
</evidence>
<reference evidence="1 2" key="1">
    <citation type="journal article" date="2020" name="Biotechnol. Biofuels">
        <title>New insights from the biogas microbiome by comprehensive genome-resolved metagenomics of nearly 1600 species originating from multiple anaerobic digesters.</title>
        <authorList>
            <person name="Campanaro S."/>
            <person name="Treu L."/>
            <person name="Rodriguez-R L.M."/>
            <person name="Kovalovszki A."/>
            <person name="Ziels R.M."/>
            <person name="Maus I."/>
            <person name="Zhu X."/>
            <person name="Kougias P.G."/>
            <person name="Basile A."/>
            <person name="Luo G."/>
            <person name="Schluter A."/>
            <person name="Konstantinidis K.T."/>
            <person name="Angelidaki I."/>
        </authorList>
    </citation>
    <scope>NUCLEOTIDE SEQUENCE [LARGE SCALE GENOMIC DNA]</scope>
    <source>
        <strain evidence="1">AS22ysBPME_79</strain>
    </source>
</reference>
<dbReference type="AlphaFoldDB" id="A0A7K4BZG2"/>
<accession>A0A7K4BZG2</accession>
<sequence>MVGLFSKKPKKKAFGGYNICFKGCDDTLESVFGKEKIAPSEMTKKLWAYVKKKKISGKD</sequence>
<protein>
    <recommendedName>
        <fullName evidence="3">DM2 domain-containing protein</fullName>
    </recommendedName>
</protein>